<organism evidence="2 3">
    <name type="scientific">Blastomyces percursus</name>
    <dbReference type="NCBI Taxonomy" id="1658174"/>
    <lineage>
        <taxon>Eukaryota</taxon>
        <taxon>Fungi</taxon>
        <taxon>Dikarya</taxon>
        <taxon>Ascomycota</taxon>
        <taxon>Pezizomycotina</taxon>
        <taxon>Eurotiomycetes</taxon>
        <taxon>Eurotiomycetidae</taxon>
        <taxon>Onygenales</taxon>
        <taxon>Ajellomycetaceae</taxon>
        <taxon>Blastomyces</taxon>
    </lineage>
</organism>
<dbReference type="OrthoDB" id="423498at2759"/>
<accession>A0A1J9Q4B3</accession>
<dbReference type="STRING" id="1658174.A0A1J9Q4B3"/>
<proteinExistence type="predicted"/>
<dbReference type="InterPro" id="IPR013658">
    <property type="entry name" value="SGL"/>
</dbReference>
<evidence type="ECO:0000313" key="3">
    <source>
        <dbReference type="Proteomes" id="UP000242791"/>
    </source>
</evidence>
<dbReference type="AlphaFoldDB" id="A0A1J9Q4B3"/>
<dbReference type="Pfam" id="PF08450">
    <property type="entry name" value="SGL"/>
    <property type="match status" value="1"/>
</dbReference>
<keyword evidence="3" id="KW-1185">Reference proteome</keyword>
<evidence type="ECO:0000313" key="2">
    <source>
        <dbReference type="EMBL" id="OJD22930.1"/>
    </source>
</evidence>
<dbReference type="Gene3D" id="2.120.10.30">
    <property type="entry name" value="TolB, C-terminal domain"/>
    <property type="match status" value="1"/>
</dbReference>
<comment type="caution">
    <text evidence="2">The sequence shown here is derived from an EMBL/GenBank/DDBJ whole genome shotgun (WGS) entry which is preliminary data.</text>
</comment>
<dbReference type="VEuPathDB" id="FungiDB:ACJ73_05717"/>
<reference evidence="2 3" key="1">
    <citation type="submission" date="2015-08" db="EMBL/GenBank/DDBJ databases">
        <title>Emmonsia species relationships and genome sequence.</title>
        <authorList>
            <person name="Cuomo C.A."/>
            <person name="Schwartz I.S."/>
            <person name="Kenyon C."/>
            <person name="De Hoog G.S."/>
            <person name="Govender N.P."/>
            <person name="Botha A."/>
            <person name="Moreno L."/>
            <person name="De Vries M."/>
            <person name="Munoz J.F."/>
            <person name="Stielow J.B."/>
        </authorList>
    </citation>
    <scope>NUCLEOTIDE SEQUENCE [LARGE SCALE GENOMIC DNA]</scope>
    <source>
        <strain evidence="2 3">EI222</strain>
    </source>
</reference>
<evidence type="ECO:0000259" key="1">
    <source>
        <dbReference type="Pfam" id="PF08450"/>
    </source>
</evidence>
<name>A0A1J9Q4B3_9EURO</name>
<gene>
    <name evidence="2" type="ORF">ACJ73_05717</name>
</gene>
<dbReference type="InterPro" id="IPR011042">
    <property type="entry name" value="6-blade_b-propeller_TolB-like"/>
</dbReference>
<feature type="domain" description="SMP-30/Gluconolactonase/LRE-like region" evidence="1">
    <location>
        <begin position="11"/>
        <end position="72"/>
    </location>
</feature>
<dbReference type="Proteomes" id="UP000242791">
    <property type="component" value="Unassembled WGS sequence"/>
</dbReference>
<protein>
    <recommendedName>
        <fullName evidence="1">SMP-30/Gluconolactonase/LRE-like region domain-containing protein</fullName>
    </recommendedName>
</protein>
<dbReference type="EMBL" id="LGTZ01000920">
    <property type="protein sequence ID" value="OJD22930.1"/>
    <property type="molecule type" value="Genomic_DNA"/>
</dbReference>
<sequence length="89" mass="9896">MANLKVAELANKGILIGLDPDQSLYRVIENKEIPNGMSWIAADDILYVTDLPLSYNCDAEAGTITKKKRVFTSHWRTKLAGFATDQGRL</sequence>